<dbReference type="GO" id="GO:0042276">
    <property type="term" value="P:error-prone translesion synthesis"/>
    <property type="evidence" value="ECO:0007669"/>
    <property type="project" value="TreeGrafter"/>
</dbReference>
<dbReference type="Proteomes" id="UP000092695">
    <property type="component" value="Chromosome"/>
</dbReference>
<keyword evidence="11 15" id="KW-0239">DNA-directed DNA polymerase</keyword>
<keyword evidence="18" id="KW-1185">Reference proteome</keyword>
<dbReference type="Pfam" id="PF00817">
    <property type="entry name" value="IMS"/>
    <property type="match status" value="1"/>
</dbReference>
<evidence type="ECO:0000256" key="6">
    <source>
        <dbReference type="ARBA" id="ARBA00022695"/>
    </source>
</evidence>
<comment type="similarity">
    <text evidence="2 15">Belongs to the DNA polymerase type-Y family.</text>
</comment>
<dbReference type="AlphaFoldDB" id="A0A193LCS9"/>
<dbReference type="Gene3D" id="3.30.1490.100">
    <property type="entry name" value="DNA polymerase, Y-family, little finger domain"/>
    <property type="match status" value="1"/>
</dbReference>
<evidence type="ECO:0000256" key="11">
    <source>
        <dbReference type="ARBA" id="ARBA00022932"/>
    </source>
</evidence>
<evidence type="ECO:0000256" key="5">
    <source>
        <dbReference type="ARBA" id="ARBA00022679"/>
    </source>
</evidence>
<evidence type="ECO:0000256" key="13">
    <source>
        <dbReference type="ARBA" id="ARBA00023204"/>
    </source>
</evidence>
<dbReference type="CDD" id="cd03586">
    <property type="entry name" value="PolY_Pol_IV_kappa"/>
    <property type="match status" value="1"/>
</dbReference>
<dbReference type="GO" id="GO:0006261">
    <property type="term" value="P:DNA-templated DNA replication"/>
    <property type="evidence" value="ECO:0007669"/>
    <property type="project" value="UniProtKB-UniRule"/>
</dbReference>
<dbReference type="Gene3D" id="3.30.70.270">
    <property type="match status" value="1"/>
</dbReference>
<keyword evidence="9 15" id="KW-0227">DNA damage</keyword>
<gene>
    <name evidence="15" type="primary">dinB</name>
    <name evidence="17" type="ORF">BA177_02265</name>
</gene>
<dbReference type="GO" id="GO:0003887">
    <property type="term" value="F:DNA-directed DNA polymerase activity"/>
    <property type="evidence" value="ECO:0007669"/>
    <property type="project" value="UniProtKB-UniRule"/>
</dbReference>
<dbReference type="GO" id="GO:0009432">
    <property type="term" value="P:SOS response"/>
    <property type="evidence" value="ECO:0007669"/>
    <property type="project" value="TreeGrafter"/>
</dbReference>
<dbReference type="GO" id="GO:0006281">
    <property type="term" value="P:DNA repair"/>
    <property type="evidence" value="ECO:0007669"/>
    <property type="project" value="UniProtKB-UniRule"/>
</dbReference>
<dbReference type="HAMAP" id="MF_01113">
    <property type="entry name" value="DNApol_IV"/>
    <property type="match status" value="1"/>
</dbReference>
<accession>A0A193LCS9</accession>
<dbReference type="PROSITE" id="PS50173">
    <property type="entry name" value="UMUC"/>
    <property type="match status" value="1"/>
</dbReference>
<feature type="binding site" evidence="15">
    <location>
        <position position="12"/>
    </location>
    <ligand>
        <name>Mg(2+)</name>
        <dbReference type="ChEBI" id="CHEBI:18420"/>
    </ligand>
</feature>
<evidence type="ECO:0000256" key="10">
    <source>
        <dbReference type="ARBA" id="ARBA00022842"/>
    </source>
</evidence>
<evidence type="ECO:0000256" key="9">
    <source>
        <dbReference type="ARBA" id="ARBA00022763"/>
    </source>
</evidence>
<keyword evidence="12 15" id="KW-0238">DNA-binding</keyword>
<evidence type="ECO:0000313" key="18">
    <source>
        <dbReference type="Proteomes" id="UP000092695"/>
    </source>
</evidence>
<dbReference type="InterPro" id="IPR001126">
    <property type="entry name" value="UmuC"/>
</dbReference>
<dbReference type="GO" id="GO:0000287">
    <property type="term" value="F:magnesium ion binding"/>
    <property type="evidence" value="ECO:0007669"/>
    <property type="project" value="UniProtKB-UniRule"/>
</dbReference>
<dbReference type="RefSeq" id="WP_068612372.1">
    <property type="nucleotide sequence ID" value="NZ_CP016268.1"/>
</dbReference>
<dbReference type="InterPro" id="IPR017961">
    <property type="entry name" value="DNA_pol_Y-fam_little_finger"/>
</dbReference>
<dbReference type="InterPro" id="IPR050116">
    <property type="entry name" value="DNA_polymerase-Y"/>
</dbReference>
<dbReference type="Gene3D" id="1.10.150.20">
    <property type="entry name" value="5' to 3' exonuclease, C-terminal subdomain"/>
    <property type="match status" value="1"/>
</dbReference>
<dbReference type="NCBIfam" id="NF002677">
    <property type="entry name" value="PRK02406.1"/>
    <property type="match status" value="1"/>
</dbReference>
<dbReference type="KEGG" id="woc:BA177_02265"/>
<comment type="subunit">
    <text evidence="15">Monomer.</text>
</comment>
<feature type="site" description="Substrate discrimination" evidence="15">
    <location>
        <position position="17"/>
    </location>
</feature>
<dbReference type="SUPFAM" id="SSF100879">
    <property type="entry name" value="Lesion bypass DNA polymerase (Y-family), little finger domain"/>
    <property type="match status" value="1"/>
</dbReference>
<comment type="subcellular location">
    <subcellularLocation>
        <location evidence="1 15">Cytoplasm</location>
    </subcellularLocation>
</comment>
<evidence type="ECO:0000256" key="15">
    <source>
        <dbReference type="HAMAP-Rule" id="MF_01113"/>
    </source>
</evidence>
<dbReference type="PANTHER" id="PTHR11076">
    <property type="entry name" value="DNA REPAIR POLYMERASE UMUC / TRANSFERASE FAMILY MEMBER"/>
    <property type="match status" value="1"/>
</dbReference>
<dbReference type="EMBL" id="CP016268">
    <property type="protein sequence ID" value="ANO50199.1"/>
    <property type="molecule type" value="Genomic_DNA"/>
</dbReference>
<keyword evidence="7 15" id="KW-0235">DNA replication</keyword>
<dbReference type="STRING" id="1548547.BA177_02265"/>
<keyword evidence="4 15" id="KW-0963">Cytoplasm</keyword>
<dbReference type="GO" id="GO:0005829">
    <property type="term" value="C:cytosol"/>
    <property type="evidence" value="ECO:0007669"/>
    <property type="project" value="TreeGrafter"/>
</dbReference>
<evidence type="ECO:0000256" key="14">
    <source>
        <dbReference type="ARBA" id="ARBA00049244"/>
    </source>
</evidence>
<name>A0A193LCS9_9GAMM</name>
<feature type="binding site" evidence="15">
    <location>
        <position position="106"/>
    </location>
    <ligand>
        <name>Mg(2+)</name>
        <dbReference type="ChEBI" id="CHEBI:18420"/>
    </ligand>
</feature>
<dbReference type="InterPro" id="IPR036775">
    <property type="entry name" value="DNA_pol_Y-fam_lit_finger_sf"/>
</dbReference>
<proteinExistence type="inferred from homology"/>
<keyword evidence="8 15" id="KW-0479">Metal-binding</keyword>
<dbReference type="PANTHER" id="PTHR11076:SF33">
    <property type="entry name" value="DNA POLYMERASE KAPPA"/>
    <property type="match status" value="1"/>
</dbReference>
<evidence type="ECO:0000256" key="4">
    <source>
        <dbReference type="ARBA" id="ARBA00022490"/>
    </source>
</evidence>
<comment type="function">
    <text evidence="15">Poorly processive, error-prone DNA polymerase involved in untargeted mutagenesis. Copies undamaged DNA at stalled replication forks, which arise in vivo from mismatched or misaligned primer ends. These misaligned primers can be extended by PolIV. Exhibits no 3'-5' exonuclease (proofreading) activity. May be involved in translesional synthesis, in conjunction with the beta clamp from PolIII.</text>
</comment>
<protein>
    <recommendedName>
        <fullName evidence="15">DNA polymerase IV</fullName>
        <shortName evidence="15">Pol IV</shortName>
        <ecNumber evidence="15">2.7.7.7</ecNumber>
    </recommendedName>
</protein>
<comment type="catalytic activity">
    <reaction evidence="14 15">
        <text>DNA(n) + a 2'-deoxyribonucleoside 5'-triphosphate = DNA(n+1) + diphosphate</text>
        <dbReference type="Rhea" id="RHEA:22508"/>
        <dbReference type="Rhea" id="RHEA-COMP:17339"/>
        <dbReference type="Rhea" id="RHEA-COMP:17340"/>
        <dbReference type="ChEBI" id="CHEBI:33019"/>
        <dbReference type="ChEBI" id="CHEBI:61560"/>
        <dbReference type="ChEBI" id="CHEBI:173112"/>
        <dbReference type="EC" id="2.7.7.7"/>
    </reaction>
</comment>
<reference evidence="17 18" key="1">
    <citation type="submission" date="2016-06" db="EMBL/GenBank/DDBJ databases">
        <title>Complete genome sequence of a deep-branching marine Gamma Proteobacterium Woeseia oceani type strain XK5.</title>
        <authorList>
            <person name="Mu D."/>
            <person name="Du Z."/>
        </authorList>
    </citation>
    <scope>NUCLEOTIDE SEQUENCE [LARGE SCALE GENOMIC DNA]</scope>
    <source>
        <strain evidence="17 18">XK5</strain>
    </source>
</reference>
<keyword evidence="6 15" id="KW-0548">Nucleotidyltransferase</keyword>
<evidence type="ECO:0000256" key="1">
    <source>
        <dbReference type="ARBA" id="ARBA00004496"/>
    </source>
</evidence>
<feature type="domain" description="UmuC" evidence="16">
    <location>
        <begin position="8"/>
        <end position="188"/>
    </location>
</feature>
<organism evidence="17 18">
    <name type="scientific">Woeseia oceani</name>
    <dbReference type="NCBI Taxonomy" id="1548547"/>
    <lineage>
        <taxon>Bacteria</taxon>
        <taxon>Pseudomonadati</taxon>
        <taxon>Pseudomonadota</taxon>
        <taxon>Gammaproteobacteria</taxon>
        <taxon>Woeseiales</taxon>
        <taxon>Woeseiaceae</taxon>
        <taxon>Woeseia</taxon>
    </lineage>
</organism>
<dbReference type="GO" id="GO:0003684">
    <property type="term" value="F:damaged DNA binding"/>
    <property type="evidence" value="ECO:0007669"/>
    <property type="project" value="InterPro"/>
</dbReference>
<evidence type="ECO:0000313" key="17">
    <source>
        <dbReference type="EMBL" id="ANO50199.1"/>
    </source>
</evidence>
<evidence type="ECO:0000256" key="7">
    <source>
        <dbReference type="ARBA" id="ARBA00022705"/>
    </source>
</evidence>
<evidence type="ECO:0000256" key="8">
    <source>
        <dbReference type="ARBA" id="ARBA00022723"/>
    </source>
</evidence>
<dbReference type="Pfam" id="PF11799">
    <property type="entry name" value="IMS_C"/>
    <property type="match status" value="1"/>
</dbReference>
<keyword evidence="13 15" id="KW-0234">DNA repair</keyword>
<keyword evidence="3 15" id="KW-0515">Mutator protein</keyword>
<sequence length="393" mass="43146">MNPAARQVLHVDMDAFYASVEQRDNPALRGKPLIVGGGSNRGVVAAASYEARTFGVRSAMPVREAMRRCPELLRVAPRMALYKTVSTQIFEVFQEFTPLVEGLSLDEAFLDVTDSLTLFGSAEKIAAEIKRRIFARTELTASVGVAPNKLVAKIASDLDKPDGLVIVTDHNMRGILDPLPVGVIPGIGRQMLTRLHAAHIRTIRDLRCAPTRELEALFGRFAARTRDRASGIDDRPVVSSRAEKSISAEETFDKDLRTLAEMQRELLRLCERTAGRLRAKDVLAGTLQIKIRQADFTTFSRQHGLHPPSNGTAALYEAALKLLQIWLREHPGAHIRLLGVGGSELARAAQGDLFDAQPAANASALDRTVDEIRQKFDSVPLGKARTFNNDQIG</sequence>
<dbReference type="InterPro" id="IPR043128">
    <property type="entry name" value="Rev_trsase/Diguanyl_cyclase"/>
</dbReference>
<feature type="active site" evidence="15">
    <location>
        <position position="107"/>
    </location>
</feature>
<evidence type="ECO:0000256" key="3">
    <source>
        <dbReference type="ARBA" id="ARBA00022457"/>
    </source>
</evidence>
<evidence type="ECO:0000256" key="12">
    <source>
        <dbReference type="ARBA" id="ARBA00023125"/>
    </source>
</evidence>
<dbReference type="SUPFAM" id="SSF56672">
    <property type="entry name" value="DNA/RNA polymerases"/>
    <property type="match status" value="1"/>
</dbReference>
<evidence type="ECO:0000259" key="16">
    <source>
        <dbReference type="PROSITE" id="PS50173"/>
    </source>
</evidence>
<keyword evidence="5 15" id="KW-0808">Transferase</keyword>
<dbReference type="Gene3D" id="3.40.1170.60">
    <property type="match status" value="1"/>
</dbReference>
<dbReference type="InterPro" id="IPR022880">
    <property type="entry name" value="DNApol_IV"/>
</dbReference>
<evidence type="ECO:0000256" key="2">
    <source>
        <dbReference type="ARBA" id="ARBA00010945"/>
    </source>
</evidence>
<keyword evidence="10 15" id="KW-0460">Magnesium</keyword>
<dbReference type="OrthoDB" id="9808813at2"/>
<dbReference type="EC" id="2.7.7.7" evidence="15"/>
<comment type="cofactor">
    <cofactor evidence="15">
        <name>Mg(2+)</name>
        <dbReference type="ChEBI" id="CHEBI:18420"/>
    </cofactor>
    <text evidence="15">Binds 2 magnesium ions per subunit.</text>
</comment>
<dbReference type="FunFam" id="3.40.1170.60:FF:000001">
    <property type="entry name" value="DNA polymerase IV"/>
    <property type="match status" value="1"/>
</dbReference>
<dbReference type="InterPro" id="IPR043502">
    <property type="entry name" value="DNA/RNA_pol_sf"/>
</dbReference>